<feature type="domain" description="DUF11" evidence="6">
    <location>
        <begin position="205"/>
        <end position="322"/>
    </location>
</feature>
<dbReference type="SUPFAM" id="SSF56925">
    <property type="entry name" value="OMPA-like"/>
    <property type="match status" value="1"/>
</dbReference>
<evidence type="ECO:0000313" key="8">
    <source>
        <dbReference type="EMBL" id="KND22312.1"/>
    </source>
</evidence>
<comment type="subcellular location">
    <subcellularLocation>
        <location evidence="1">Secreted</location>
    </subcellularLocation>
</comment>
<dbReference type="NCBIfam" id="TIGR01451">
    <property type="entry name" value="B_ant_repeat"/>
    <property type="match status" value="1"/>
</dbReference>
<feature type="chain" id="PRO_5047129727" evidence="5">
    <location>
        <begin position="35"/>
        <end position="1595"/>
    </location>
</feature>
<dbReference type="InterPro" id="IPR047589">
    <property type="entry name" value="DUF11_rpt"/>
</dbReference>
<gene>
    <name evidence="8" type="ORF">AFK20_04115</name>
</gene>
<evidence type="ECO:0000256" key="1">
    <source>
        <dbReference type="ARBA" id="ARBA00004613"/>
    </source>
</evidence>
<evidence type="ECO:0000313" key="9">
    <source>
        <dbReference type="Proteomes" id="UP000053900"/>
    </source>
</evidence>
<evidence type="ECO:0000256" key="4">
    <source>
        <dbReference type="SAM" id="MobiDB-lite"/>
    </source>
</evidence>
<dbReference type="InterPro" id="IPR011250">
    <property type="entry name" value="OMP/PagP_B-barrel"/>
</dbReference>
<dbReference type="Proteomes" id="UP000053900">
    <property type="component" value="Unassembled WGS sequence"/>
</dbReference>
<feature type="region of interest" description="Disordered" evidence="4">
    <location>
        <begin position="1065"/>
        <end position="1084"/>
    </location>
</feature>
<comment type="caution">
    <text evidence="8">The sequence shown here is derived from an EMBL/GenBank/DDBJ whole genome shotgun (WGS) entry which is preliminary data.</text>
</comment>
<evidence type="ECO:0000259" key="6">
    <source>
        <dbReference type="Pfam" id="PF01345"/>
    </source>
</evidence>
<sequence>MSVVQIVRKNGCAKATFLLSTLTASILASHYSYAMAPEVNTKINNTASATYNNFDHNPQSTSSNTVDINIAALYAVNLTSAPLQTVEIGKQVVWSNELTNSSNAPVHIKINPLEINGLNNVKVYLDTNQNGEFDNNDQIVDQAILLQPGQKVGIWVVATTALDLTDNQQLNLPISAYIIESPDSSINAQATNLVRVVIPKKSVLFVKKSASVSSAEIGDFADYTITVANRSNNNADNVSMTDTLPRGFIYTVGSMRVNGIKVADPAGGKGPYLKLGVGSLKPNTEIKVQYRVQIGPNALNGDGINRVQAKDEAGQTSNEASAKIDVRPGALIQDGFIIGKVFVDCNKNGIQDNGEQGVPGVRLYLEDGSFIITDREGKYDFYGISAKTHVLKLDRTTLPAQSKLRLISNRQAGDAGSRFVDLRRGELHRADFAIVDTDDNNSESCNQSLLEQVAERKKKIEQDNINLEQVIRADLTTDPLNYVVSDVRGQPASGCITAEGVSSNCNVELTKTAQNQLSRISIEPVAAIKTLNLEQTLEEATNNSLQILNLTDGQILPINQATIQIKGMAGAQLQLWVNGQQVPESRIGKKAVLADSQVAGFDYIGVPLAIGKNQIEVRQLDMMGNIRATRAITVIAPDNLSKISIDSPKQDVAANGSDVYQAVVKVVDQFGTPVSSRTPVTLNSTIGTIQIKDVNPDQTGIQTFIEGGSLLVPIQSPSQPGEGVLEVESGSYHASQRVQFLPDLRPLLVAGIVEGRINFKTFDPKNLSQVDSRDGFEEELHEFADSGDGKRSAQGRAALFLKGKVKGEYLLTLSYDSDKSKGQRLFRDIRPDEYYPVYGDAAAKGFDAQSTSKLYVRVDKGRSYALYGDYATRIEHDEGISLGQYNRSLTGLSVNVENDQNKVTAFAAKTTATQVTNEQRGLGITGPYSLGKVDTDSVLRNSEKVEVIIRDRNNPGLIISRTLLSRFSDYEVDTDSNSIFLKNAIPSVDSDLNPVYLRVTTETEQGGEEYTVAGIAGSHKLNDKVKVGGTYVNSNDPLNKTALASANIVVKLSPTSKFVAEAAHSDRTINPEDDTTASASGETSGSAYRLELEHSINNTQLRAYHQQADTGFYNTDAVITAGRKESGLKLQSRVDKLGFIKAEAIRTEDTNNGGVRDGVSASIERALNRIIALELGMRYYRETDQPASVTSASATPYSGTTARAKVTAQLPKGSNAFVEYEQDIKESDRKVLALGGNYQLNDKARLYARHELISSLGGNYELNDTQQRNSTVVGIDSKYGKDASVFSEYRVRDGISAREAEAALGLRNRWEINKGVFVNTSLEKVQVLEGNDNTSQDATAASLGVEYLANPDWKATGRLEKRWATQSDNTVSAFGFAYKINDDVTLLTKNIFSQVSSNTKDTGDRTLDRFQLGAAYRDADQNRFDALGKFEYRYENDETELDSPVKREAYIVSTVANYHPDQDWHFSGQYAIKKLNVDFNELESSGIVQLLSGRASYDINHRWDASVSAGVLWGNNSDGKRWLLGGEVGYLLAQNLWLSAGYNFSGYSDKDLTDSDTTTQGPYLRLRFKFDENLFNKKRPIANQLDATDEQIAIK</sequence>
<dbReference type="InterPro" id="IPR013783">
    <property type="entry name" value="Ig-like_fold"/>
</dbReference>
<name>A0ABR5IMK1_9HYPH</name>
<dbReference type="Pfam" id="PF01345">
    <property type="entry name" value="DUF11"/>
    <property type="match status" value="1"/>
</dbReference>
<organism evidence="8 9">
    <name type="scientific">Enhydrobacter aerosaccus</name>
    <dbReference type="NCBI Taxonomy" id="225324"/>
    <lineage>
        <taxon>Bacteria</taxon>
        <taxon>Pseudomonadati</taxon>
        <taxon>Pseudomonadota</taxon>
        <taxon>Alphaproteobacteria</taxon>
        <taxon>Hyphomicrobiales</taxon>
        <taxon>Enhydrobacter</taxon>
    </lineage>
</organism>
<dbReference type="SUPFAM" id="SSF49373">
    <property type="entry name" value="Invasin/intimin cell-adhesion fragments"/>
    <property type="match status" value="1"/>
</dbReference>
<dbReference type="InterPro" id="IPR001434">
    <property type="entry name" value="OmcB-like_DUF11"/>
</dbReference>
<evidence type="ECO:0000256" key="2">
    <source>
        <dbReference type="ARBA" id="ARBA00022525"/>
    </source>
</evidence>
<dbReference type="EMBL" id="LGSW01000002">
    <property type="protein sequence ID" value="KND22312.1"/>
    <property type="molecule type" value="Genomic_DNA"/>
</dbReference>
<evidence type="ECO:0000256" key="5">
    <source>
        <dbReference type="SAM" id="SignalP"/>
    </source>
</evidence>
<accession>A0ABR5IMK1</accession>
<proteinExistence type="predicted"/>
<keyword evidence="2" id="KW-0964">Secreted</keyword>
<dbReference type="PANTHER" id="PTHR34819:SF3">
    <property type="entry name" value="CELL SURFACE PROTEIN"/>
    <property type="match status" value="1"/>
</dbReference>
<evidence type="ECO:0000259" key="7">
    <source>
        <dbReference type="Pfam" id="PF17210"/>
    </source>
</evidence>
<dbReference type="Gene3D" id="2.60.40.740">
    <property type="match status" value="1"/>
</dbReference>
<dbReference type="SUPFAM" id="SSF117074">
    <property type="entry name" value="Hypothetical protein PA1324"/>
    <property type="match status" value="1"/>
</dbReference>
<keyword evidence="9" id="KW-1185">Reference proteome</keyword>
<keyword evidence="3 5" id="KW-0732">Signal</keyword>
<protein>
    <submittedName>
        <fullName evidence="8">Uncharacterized protein</fullName>
    </submittedName>
</protein>
<evidence type="ECO:0000256" key="3">
    <source>
        <dbReference type="ARBA" id="ARBA00022729"/>
    </source>
</evidence>
<dbReference type="Pfam" id="PF17210">
    <property type="entry name" value="SdrD_B"/>
    <property type="match status" value="1"/>
</dbReference>
<reference evidence="8 9" key="1">
    <citation type="submission" date="2015-07" db="EMBL/GenBank/DDBJ databases">
        <title>Draft genome of Enhydrobacter aerosaccus.</title>
        <authorList>
            <person name="Wang X."/>
        </authorList>
    </citation>
    <scope>NUCLEOTIDE SEQUENCE [LARGE SCALE GENOMIC DNA]</scope>
    <source>
        <strain evidence="8 9">CGMCC9176</strain>
    </source>
</reference>
<dbReference type="Gene3D" id="2.60.40.10">
    <property type="entry name" value="Immunoglobulins"/>
    <property type="match status" value="2"/>
</dbReference>
<feature type="signal peptide" evidence="5">
    <location>
        <begin position="1"/>
        <end position="34"/>
    </location>
</feature>
<dbReference type="InterPro" id="IPR051172">
    <property type="entry name" value="Chlamydia_OmcB"/>
</dbReference>
<dbReference type="PANTHER" id="PTHR34819">
    <property type="entry name" value="LARGE CYSTEINE-RICH PERIPLASMIC PROTEIN OMCB"/>
    <property type="match status" value="1"/>
</dbReference>
<dbReference type="InterPro" id="IPR008964">
    <property type="entry name" value="Invasin/intimin_cell_adhesion"/>
</dbReference>
<feature type="domain" description="SD-repeat containing protein B" evidence="7">
    <location>
        <begin position="340"/>
        <end position="393"/>
    </location>
</feature>
<dbReference type="InterPro" id="IPR033764">
    <property type="entry name" value="Sdr_B"/>
</dbReference>